<keyword evidence="3" id="KW-1185">Reference proteome</keyword>
<evidence type="ECO:0000313" key="2">
    <source>
        <dbReference type="EMBL" id="KAK2947731.1"/>
    </source>
</evidence>
<name>A0ABQ9X7D6_9EUKA</name>
<dbReference type="Proteomes" id="UP001281761">
    <property type="component" value="Unassembled WGS sequence"/>
</dbReference>
<dbReference type="EMBL" id="JARBJD010000192">
    <property type="protein sequence ID" value="KAK2947731.1"/>
    <property type="molecule type" value="Genomic_DNA"/>
</dbReference>
<accession>A0ABQ9X7D6</accession>
<protein>
    <submittedName>
        <fullName evidence="2">Uncharacterized protein</fullName>
    </submittedName>
</protein>
<reference evidence="2 3" key="1">
    <citation type="journal article" date="2022" name="bioRxiv">
        <title>Genomics of Preaxostyla Flagellates Illuminates Evolutionary Transitions and the Path Towards Mitochondrial Loss.</title>
        <authorList>
            <person name="Novak L.V.F."/>
            <person name="Treitli S.C."/>
            <person name="Pyrih J."/>
            <person name="Halakuc P."/>
            <person name="Pipaliya S.V."/>
            <person name="Vacek V."/>
            <person name="Brzon O."/>
            <person name="Soukal P."/>
            <person name="Eme L."/>
            <person name="Dacks J.B."/>
            <person name="Karnkowska A."/>
            <person name="Elias M."/>
            <person name="Hampl V."/>
        </authorList>
    </citation>
    <scope>NUCLEOTIDE SEQUENCE [LARGE SCALE GENOMIC DNA]</scope>
    <source>
        <strain evidence="2">NAU3</strain>
        <tissue evidence="2">Gut</tissue>
    </source>
</reference>
<evidence type="ECO:0000256" key="1">
    <source>
        <dbReference type="SAM" id="SignalP"/>
    </source>
</evidence>
<evidence type="ECO:0000313" key="3">
    <source>
        <dbReference type="Proteomes" id="UP001281761"/>
    </source>
</evidence>
<comment type="caution">
    <text evidence="2">The sequence shown here is derived from an EMBL/GenBank/DDBJ whole genome shotgun (WGS) entry which is preliminary data.</text>
</comment>
<gene>
    <name evidence="2" type="ORF">BLNAU_17331</name>
</gene>
<organism evidence="2 3">
    <name type="scientific">Blattamonas nauphoetae</name>
    <dbReference type="NCBI Taxonomy" id="2049346"/>
    <lineage>
        <taxon>Eukaryota</taxon>
        <taxon>Metamonada</taxon>
        <taxon>Preaxostyla</taxon>
        <taxon>Oxymonadida</taxon>
        <taxon>Blattamonas</taxon>
    </lineage>
</organism>
<feature type="signal peptide" evidence="1">
    <location>
        <begin position="1"/>
        <end position="15"/>
    </location>
</feature>
<sequence length="374" mass="39995">MMFFIFALLSASSFRAPNEDPTDPEPIFVSPGHPDVYGHTSFTVRATEVPSGSDPYSTTVKLEYKDKRAPDDTLSKTAPAVTLIKENVWMTGGEVNTEVFITILPTGTSEAFQDGVTYNLVRVSVGAKSRVGTDDDDVTFNVPTLAEYVKLEYTEATATTFTLSAEFLNYVTEPVTVLFTPTEGTDVSVILPFNETPKSMKSSATLTVGDVGSASVFKVGTEYTATVTPFTILSGKKWTPTSPLVTTYESLLTPVDPDNKDGAKDPITVTCTNGMIKPTLIEGENKTQTLVLTADDAKPATLSQTTDKITFNITDGQCVVSYVFNDAKIEKGTVGKAQLTLGETSFLEGALTFDGSKSVASIVAALLAVLALVF</sequence>
<proteinExistence type="predicted"/>
<feature type="chain" id="PRO_5046538665" evidence="1">
    <location>
        <begin position="16"/>
        <end position="374"/>
    </location>
</feature>
<keyword evidence="1" id="KW-0732">Signal</keyword>